<dbReference type="PANTHER" id="PTHR10694">
    <property type="entry name" value="LYSINE-SPECIFIC DEMETHYLASE"/>
    <property type="match status" value="1"/>
</dbReference>
<dbReference type="GO" id="GO:0032454">
    <property type="term" value="F:histone H3K9 demethylase activity"/>
    <property type="evidence" value="ECO:0007669"/>
    <property type="project" value="TreeGrafter"/>
</dbReference>
<dbReference type="EMBL" id="JAHWGI010000528">
    <property type="protein sequence ID" value="KAK3916450.1"/>
    <property type="molecule type" value="Genomic_DNA"/>
</dbReference>
<dbReference type="PANTHER" id="PTHR10694:SF7">
    <property type="entry name" value="[HISTONE H3]-TRIMETHYL-L-LYSINE(9) DEMETHYLASE"/>
    <property type="match status" value="1"/>
</dbReference>
<feature type="domain" description="JmjC" evidence="1">
    <location>
        <begin position="151"/>
        <end position="353"/>
    </location>
</feature>
<dbReference type="EMBL" id="JAHWGI010000107">
    <property type="protein sequence ID" value="KAK3909687.1"/>
    <property type="molecule type" value="Genomic_DNA"/>
</dbReference>
<evidence type="ECO:0000313" key="4">
    <source>
        <dbReference type="EMBL" id="KAK3933043.1"/>
    </source>
</evidence>
<evidence type="ECO:0000259" key="1">
    <source>
        <dbReference type="SMART" id="SM00558"/>
    </source>
</evidence>
<dbReference type="Proteomes" id="UP001219518">
    <property type="component" value="Unassembled WGS sequence"/>
</dbReference>
<dbReference type="GO" id="GO:0000785">
    <property type="term" value="C:chromatin"/>
    <property type="evidence" value="ECO:0007669"/>
    <property type="project" value="TreeGrafter"/>
</dbReference>
<dbReference type="GO" id="GO:0005634">
    <property type="term" value="C:nucleus"/>
    <property type="evidence" value="ECO:0007669"/>
    <property type="project" value="TreeGrafter"/>
</dbReference>
<name>A0AAE1GUW8_9NEOP</name>
<sequence>MASTFTVTEEELFNFESFCDSKYSDANCQKYGFFKIKLAECYAGQCSSLNDFLSNFAVHCQKKIGKTVLLLNPQSTTLFGHQNIQPTSAEKNEFMSKTMDPTAYQENEFSPNCCLQALEAMTAHPKVMLSDREDDEKSIRSRAAAKSDAFKKRQLYKEVTSMEGKKRCLEMAMSSEKILESPFSKCCCNNCNIQFTCNQKSSQNEEEDIPLLYSAGIEESRNNFLFLTKNFAMAYLCYQNMLADLDSVFGGVIMIPPTSVSRLTDALQRRGFYNVHRWCRNTLHHKFYIPLPQFFKEENIPFELVFQHAGEGIVVLPNTAHAGGNLGKNLAEACNFGTKKWIPYGCVAPNCGCMEDAVHADLADIVAVHEPKLLQAYLANEITNVVEDQYFKKSIVVPSKDMTCGCEPVSALHVHHDKVTSKRRVVEVKSRIKCPVCEVSWAYTQKRNMMAHILKYHSSRRGEEIVSKFIQQYSLTTT</sequence>
<dbReference type="EMBL" id="JAHWGI010001443">
    <property type="protein sequence ID" value="KAK3933043.1"/>
    <property type="molecule type" value="Genomic_DNA"/>
</dbReference>
<reference evidence="2" key="1">
    <citation type="submission" date="2021-07" db="EMBL/GenBank/DDBJ databases">
        <authorList>
            <person name="Catto M.A."/>
            <person name="Jacobson A."/>
            <person name="Kennedy G."/>
            <person name="Labadie P."/>
            <person name="Hunt B.G."/>
            <person name="Srinivasan R."/>
        </authorList>
    </citation>
    <scope>NUCLEOTIDE SEQUENCE</scope>
    <source>
        <strain evidence="2">PL_HMW_Pooled</strain>
        <tissue evidence="2">Head</tissue>
    </source>
</reference>
<dbReference type="AlphaFoldDB" id="A0AAE1GUW8"/>
<evidence type="ECO:0000313" key="5">
    <source>
        <dbReference type="Proteomes" id="UP001219518"/>
    </source>
</evidence>
<dbReference type="SUPFAM" id="SSF51197">
    <property type="entry name" value="Clavaminate synthase-like"/>
    <property type="match status" value="1"/>
</dbReference>
<dbReference type="Gene3D" id="2.60.120.650">
    <property type="entry name" value="Cupin"/>
    <property type="match status" value="1"/>
</dbReference>
<dbReference type="Pfam" id="PF02373">
    <property type="entry name" value="JmjC"/>
    <property type="match status" value="1"/>
</dbReference>
<dbReference type="GO" id="GO:0051864">
    <property type="term" value="F:histone H3K36 demethylase activity"/>
    <property type="evidence" value="ECO:0007669"/>
    <property type="project" value="TreeGrafter"/>
</dbReference>
<evidence type="ECO:0000313" key="2">
    <source>
        <dbReference type="EMBL" id="KAK3909687.1"/>
    </source>
</evidence>
<dbReference type="GO" id="GO:0010468">
    <property type="term" value="P:regulation of gene expression"/>
    <property type="evidence" value="ECO:0007669"/>
    <property type="project" value="TreeGrafter"/>
</dbReference>
<organism evidence="2 5">
    <name type="scientific">Frankliniella fusca</name>
    <dbReference type="NCBI Taxonomy" id="407009"/>
    <lineage>
        <taxon>Eukaryota</taxon>
        <taxon>Metazoa</taxon>
        <taxon>Ecdysozoa</taxon>
        <taxon>Arthropoda</taxon>
        <taxon>Hexapoda</taxon>
        <taxon>Insecta</taxon>
        <taxon>Pterygota</taxon>
        <taxon>Neoptera</taxon>
        <taxon>Paraneoptera</taxon>
        <taxon>Thysanoptera</taxon>
        <taxon>Terebrantia</taxon>
        <taxon>Thripoidea</taxon>
        <taxon>Thripidae</taxon>
        <taxon>Frankliniella</taxon>
    </lineage>
</organism>
<accession>A0AAE1GUW8</accession>
<comment type="caution">
    <text evidence="2">The sequence shown here is derived from an EMBL/GenBank/DDBJ whole genome shotgun (WGS) entry which is preliminary data.</text>
</comment>
<proteinExistence type="predicted"/>
<protein>
    <submittedName>
        <fullName evidence="2">Lysine-specific demethylase 4E</fullName>
    </submittedName>
</protein>
<keyword evidence="5" id="KW-1185">Reference proteome</keyword>
<dbReference type="InterPro" id="IPR003347">
    <property type="entry name" value="JmjC_dom"/>
</dbReference>
<dbReference type="SMART" id="SM00558">
    <property type="entry name" value="JmjC"/>
    <property type="match status" value="1"/>
</dbReference>
<evidence type="ECO:0000313" key="3">
    <source>
        <dbReference type="EMBL" id="KAK3916450.1"/>
    </source>
</evidence>
<gene>
    <name evidence="2" type="ORF">KUF71_004043</name>
    <name evidence="4" type="ORF">KUF71_017304</name>
    <name evidence="3" type="ORF">KUF71_025634</name>
</gene>
<reference evidence="2" key="2">
    <citation type="journal article" date="2023" name="BMC Genomics">
        <title>Pest status, molecular evolution, and epigenetic factors derived from the genome assembly of Frankliniella fusca, a thysanopteran phytovirus vector.</title>
        <authorList>
            <person name="Catto M.A."/>
            <person name="Labadie P.E."/>
            <person name="Jacobson A.L."/>
            <person name="Kennedy G.G."/>
            <person name="Srinivasan R."/>
            <person name="Hunt B.G."/>
        </authorList>
    </citation>
    <scope>NUCLEOTIDE SEQUENCE</scope>
    <source>
        <strain evidence="2">PL_HMW_Pooled</strain>
    </source>
</reference>